<dbReference type="KEGG" id="cliz:G7Y31_02050"/>
<dbReference type="AlphaFoldDB" id="A0A7T0PAW2"/>
<protein>
    <submittedName>
        <fullName evidence="2">SocA family protein</fullName>
    </submittedName>
</protein>
<reference evidence="2 3" key="1">
    <citation type="submission" date="2020-11" db="EMBL/GenBank/DDBJ databases">
        <title>Corynebacterium sp. ZJ-599.</title>
        <authorList>
            <person name="Zhou J."/>
        </authorList>
    </citation>
    <scope>NUCLEOTIDE SEQUENCE [LARGE SCALE GENOMIC DNA]</scope>
    <source>
        <strain evidence="2 3">ZJ-599</strain>
    </source>
</reference>
<feature type="domain" description="Antitoxin SocA-like Panacea" evidence="1">
    <location>
        <begin position="23"/>
        <end position="115"/>
    </location>
</feature>
<dbReference type="Pfam" id="PF13274">
    <property type="entry name" value="SocA_Panacea"/>
    <property type="match status" value="1"/>
</dbReference>
<evidence type="ECO:0000313" key="2">
    <source>
        <dbReference type="EMBL" id="QPK79516.1"/>
    </source>
</evidence>
<evidence type="ECO:0000313" key="3">
    <source>
        <dbReference type="Proteomes" id="UP000594681"/>
    </source>
</evidence>
<gene>
    <name evidence="2" type="ORF">G7Y31_02050</name>
</gene>
<accession>A0A7T0PAW2</accession>
<organism evidence="2 3">
    <name type="scientific">Corynebacterium lizhenjunii</name>
    <dbReference type="NCBI Taxonomy" id="2709394"/>
    <lineage>
        <taxon>Bacteria</taxon>
        <taxon>Bacillati</taxon>
        <taxon>Actinomycetota</taxon>
        <taxon>Actinomycetes</taxon>
        <taxon>Mycobacteriales</taxon>
        <taxon>Corynebacteriaceae</taxon>
        <taxon>Corynebacterium</taxon>
    </lineage>
</organism>
<dbReference type="RefSeq" id="WP_165008694.1">
    <property type="nucleotide sequence ID" value="NZ_CP064954.1"/>
</dbReference>
<dbReference type="Proteomes" id="UP000594681">
    <property type="component" value="Chromosome"/>
</dbReference>
<keyword evidence="3" id="KW-1185">Reference proteome</keyword>
<evidence type="ECO:0000259" key="1">
    <source>
        <dbReference type="Pfam" id="PF13274"/>
    </source>
</evidence>
<dbReference type="EMBL" id="CP064954">
    <property type="protein sequence ID" value="QPK79516.1"/>
    <property type="molecule type" value="Genomic_DNA"/>
</dbReference>
<dbReference type="InterPro" id="IPR025272">
    <property type="entry name" value="SocA_Panacea"/>
</dbReference>
<name>A0A7T0PAW2_9CORY</name>
<proteinExistence type="predicted"/>
<sequence length="188" mass="21154">MANIYDVGQLITELIPNVDKMKLYKLCFFSQGWHLAWTGKPLFPESLLAWSKGPVPSQLRDRTEPVVEGLAVPHVPGGQSENLSRYERDVIQNVVEFYGHYSSPELSDLSHGKSWAEARRGLPDSAHSLEKISVTTILEEFTDQIHSDTPTPTAPPLSFDLPPLDMLLELTADVENDWHDTFELLATR</sequence>